<evidence type="ECO:0000313" key="2">
    <source>
        <dbReference type="Proteomes" id="UP000284706"/>
    </source>
</evidence>
<dbReference type="EMBL" id="NHYE01004664">
    <property type="protein sequence ID" value="PPQ83045.1"/>
    <property type="molecule type" value="Genomic_DNA"/>
</dbReference>
<dbReference type="Proteomes" id="UP000284706">
    <property type="component" value="Unassembled WGS sequence"/>
</dbReference>
<sequence>MGEVTAEVAWADRDIYAAMAWVDLADDLEDLIEAVSEPTGIESSTTAGAGHLLLEEEGGMGFKIDIPSVPKTLFAREEGAGTGYRARRVVATAPAQARARARARADPVDCHLLTSSPPYPLMPPPPRVFVLVPSCLWTHVEDERRPSSGLEPLVLEEGADSHEVQQDDMGLYSCFGWEWWVIWREESVWDLNGRASDRRGRPWATAGVVVSRQWLVEAFAGAVKTKVSLDTKGTENEHLR</sequence>
<organism evidence="1 2">
    <name type="scientific">Gymnopilus dilepis</name>
    <dbReference type="NCBI Taxonomy" id="231916"/>
    <lineage>
        <taxon>Eukaryota</taxon>
        <taxon>Fungi</taxon>
        <taxon>Dikarya</taxon>
        <taxon>Basidiomycota</taxon>
        <taxon>Agaricomycotina</taxon>
        <taxon>Agaricomycetes</taxon>
        <taxon>Agaricomycetidae</taxon>
        <taxon>Agaricales</taxon>
        <taxon>Agaricineae</taxon>
        <taxon>Hymenogastraceae</taxon>
        <taxon>Gymnopilus</taxon>
    </lineage>
</organism>
<gene>
    <name evidence="1" type="ORF">CVT26_012195</name>
</gene>
<comment type="caution">
    <text evidence="1">The sequence shown here is derived from an EMBL/GenBank/DDBJ whole genome shotgun (WGS) entry which is preliminary data.</text>
</comment>
<protein>
    <submittedName>
        <fullName evidence="1">Uncharacterized protein</fullName>
    </submittedName>
</protein>
<keyword evidence="2" id="KW-1185">Reference proteome</keyword>
<evidence type="ECO:0000313" key="1">
    <source>
        <dbReference type="EMBL" id="PPQ83045.1"/>
    </source>
</evidence>
<dbReference type="InParanoid" id="A0A409WX10"/>
<dbReference type="AlphaFoldDB" id="A0A409WX10"/>
<reference evidence="1 2" key="1">
    <citation type="journal article" date="2018" name="Evol. Lett.">
        <title>Horizontal gene cluster transfer increased hallucinogenic mushroom diversity.</title>
        <authorList>
            <person name="Reynolds H.T."/>
            <person name="Vijayakumar V."/>
            <person name="Gluck-Thaler E."/>
            <person name="Korotkin H.B."/>
            <person name="Matheny P.B."/>
            <person name="Slot J.C."/>
        </authorList>
    </citation>
    <scope>NUCLEOTIDE SEQUENCE [LARGE SCALE GENOMIC DNA]</scope>
    <source>
        <strain evidence="1 2">SRW20</strain>
    </source>
</reference>
<proteinExistence type="predicted"/>
<name>A0A409WX10_9AGAR</name>
<accession>A0A409WX10</accession>